<keyword evidence="2" id="KW-1185">Reference proteome</keyword>
<reference evidence="2" key="1">
    <citation type="journal article" date="2018" name="BMC Genomics">
        <title>Genomic insights into host adaptation between the wheat stripe rust pathogen (Puccinia striiformis f. sp. tritici) and the barley stripe rust pathogen (Puccinia striiformis f. sp. hordei).</title>
        <authorList>
            <person name="Xia C."/>
            <person name="Wang M."/>
            <person name="Yin C."/>
            <person name="Cornejo O.E."/>
            <person name="Hulbert S.H."/>
            <person name="Chen X."/>
        </authorList>
    </citation>
    <scope>NUCLEOTIDE SEQUENCE [LARGE SCALE GENOMIC DNA]</scope>
    <source>
        <strain evidence="2">93-210</strain>
    </source>
</reference>
<dbReference type="Proteomes" id="UP001060170">
    <property type="component" value="Chromosome 1"/>
</dbReference>
<gene>
    <name evidence="1" type="ORF">MJO28_000162</name>
</gene>
<protein>
    <submittedName>
        <fullName evidence="1">Uncharacterized protein</fullName>
    </submittedName>
</protein>
<dbReference type="EMBL" id="CM045865">
    <property type="protein sequence ID" value="KAI7962068.1"/>
    <property type="molecule type" value="Genomic_DNA"/>
</dbReference>
<name>A0ACC0EWN4_9BASI</name>
<organism evidence="1 2">
    <name type="scientific">Puccinia striiformis f. sp. tritici</name>
    <dbReference type="NCBI Taxonomy" id="168172"/>
    <lineage>
        <taxon>Eukaryota</taxon>
        <taxon>Fungi</taxon>
        <taxon>Dikarya</taxon>
        <taxon>Basidiomycota</taxon>
        <taxon>Pucciniomycotina</taxon>
        <taxon>Pucciniomycetes</taxon>
        <taxon>Pucciniales</taxon>
        <taxon>Pucciniaceae</taxon>
        <taxon>Puccinia</taxon>
    </lineage>
</organism>
<evidence type="ECO:0000313" key="1">
    <source>
        <dbReference type="EMBL" id="KAI7962068.1"/>
    </source>
</evidence>
<accession>A0ACC0EWN4</accession>
<reference evidence="1 2" key="3">
    <citation type="journal article" date="2022" name="Microbiol. Spectr.">
        <title>Folding features and dynamics of 3D genome architecture in plant fungal pathogens.</title>
        <authorList>
            <person name="Xia C."/>
        </authorList>
    </citation>
    <scope>NUCLEOTIDE SEQUENCE [LARGE SCALE GENOMIC DNA]</scope>
    <source>
        <strain evidence="1 2">93-210</strain>
    </source>
</reference>
<comment type="caution">
    <text evidence="1">The sequence shown here is derived from an EMBL/GenBank/DDBJ whole genome shotgun (WGS) entry which is preliminary data.</text>
</comment>
<reference evidence="2" key="2">
    <citation type="journal article" date="2018" name="Mol. Plant Microbe Interact.">
        <title>Genome sequence resources for the wheat stripe rust pathogen (Puccinia striiformis f. sp. tritici) and the barley stripe rust pathogen (Puccinia striiformis f. sp. hordei).</title>
        <authorList>
            <person name="Xia C."/>
            <person name="Wang M."/>
            <person name="Yin C."/>
            <person name="Cornejo O.E."/>
            <person name="Hulbert S.H."/>
            <person name="Chen X."/>
        </authorList>
    </citation>
    <scope>NUCLEOTIDE SEQUENCE [LARGE SCALE GENOMIC DNA]</scope>
    <source>
        <strain evidence="2">93-210</strain>
    </source>
</reference>
<evidence type="ECO:0000313" key="2">
    <source>
        <dbReference type="Proteomes" id="UP001060170"/>
    </source>
</evidence>
<sequence>MCPTTQLVVLPGTRQTALGPIPSFVKPVSDTPEPDLQRAIKAVLNAKRVAVVVGAGISTSANIPDFRSSTGLFASLKARFPNAKLTSGRDLFDVNAWKDPDTLSLHFGMLAELHKMCGAAQPTAFHQFLKRLDDDGKLSRVYTQNIDGLEEKAGLTYGIPSQDEIQSHSSSANRSRPTPPLTPSKQNLKRKRDQSSSDQHLPPTPRSTPPPSQNTDPEPSHSQSELDETCSSSQLSTVSTITCKPNPTQALSQSKPKTRAASAAEAAEAPAPPRPTRAKPIDPFPRVIPLHGTLKNLSCLTCKHSVLMSDYIGELAEGEPILCPQCQSFDHARAISGFRTRGVGLLKSGVVLYGEEHNAGDQVGAVTSRDLLRGRRPDLLIVAGTSLKVPGTKRLVKELSKVIKPLSKSSSSVSGEEEEEEENPKKPTSIHTIFLNNEFPAPCGIWKETFDVWIKGNVDQFIRLVDEERKAQEELKEKKAQEKLERERKKEEKIRRSSGTSLCPSTLSSAPPIVTELSAPITSRSRASTTANTAKSKKLTAKADPKTTVTKSVAAKPSVAGFFTTSKATVVSQPTAKITNSKNPTKIKISNKKITPTSVITTAPDTKSTTVKKTSTTAKAPSTRKKVNNNNSTQRSARSKTVKCS</sequence>
<proteinExistence type="predicted"/>